<keyword evidence="4" id="KW-1185">Reference proteome</keyword>
<organism evidence="3 4">
    <name type="scientific">Agromyces rhizosphaerae</name>
    <dbReference type="NCBI Taxonomy" id="88374"/>
    <lineage>
        <taxon>Bacteria</taxon>
        <taxon>Bacillati</taxon>
        <taxon>Actinomycetota</taxon>
        <taxon>Actinomycetes</taxon>
        <taxon>Micrococcales</taxon>
        <taxon>Microbacteriaceae</taxon>
        <taxon>Agromyces</taxon>
    </lineage>
</organism>
<feature type="transmembrane region" description="Helical" evidence="1">
    <location>
        <begin position="168"/>
        <end position="190"/>
    </location>
</feature>
<dbReference type="EMBL" id="BSDP01000001">
    <property type="protein sequence ID" value="GLI28402.1"/>
    <property type="molecule type" value="Genomic_DNA"/>
</dbReference>
<feature type="chain" id="PRO_5040746998" description="FtsX-like permease family protein" evidence="2">
    <location>
        <begin position="37"/>
        <end position="908"/>
    </location>
</feature>
<feature type="transmembrane region" description="Helical" evidence="1">
    <location>
        <begin position="246"/>
        <end position="270"/>
    </location>
</feature>
<dbReference type="RefSeq" id="WP_281885750.1">
    <property type="nucleotide sequence ID" value="NZ_BSDP01000001.1"/>
</dbReference>
<comment type="caution">
    <text evidence="3">The sequence shown here is derived from an EMBL/GenBank/DDBJ whole genome shotgun (WGS) entry which is preliminary data.</text>
</comment>
<protein>
    <recommendedName>
        <fullName evidence="5">FtsX-like permease family protein</fullName>
    </recommendedName>
</protein>
<dbReference type="AlphaFoldDB" id="A0A9W6D062"/>
<feature type="transmembrane region" description="Helical" evidence="1">
    <location>
        <begin position="774"/>
        <end position="794"/>
    </location>
</feature>
<feature type="transmembrane region" description="Helical" evidence="1">
    <location>
        <begin position="282"/>
        <end position="303"/>
    </location>
</feature>
<evidence type="ECO:0000313" key="3">
    <source>
        <dbReference type="EMBL" id="GLI28402.1"/>
    </source>
</evidence>
<feature type="transmembrane region" description="Helical" evidence="1">
    <location>
        <begin position="323"/>
        <end position="356"/>
    </location>
</feature>
<proteinExistence type="predicted"/>
<feature type="signal peptide" evidence="2">
    <location>
        <begin position="1"/>
        <end position="36"/>
    </location>
</feature>
<keyword evidence="1" id="KW-0472">Membrane</keyword>
<feature type="transmembrane region" description="Helical" evidence="1">
    <location>
        <begin position="873"/>
        <end position="894"/>
    </location>
</feature>
<evidence type="ECO:0000313" key="4">
    <source>
        <dbReference type="Proteomes" id="UP001144396"/>
    </source>
</evidence>
<dbReference type="Proteomes" id="UP001144396">
    <property type="component" value="Unassembled WGS sequence"/>
</dbReference>
<accession>A0A9W6D062</accession>
<feature type="transmembrane region" description="Helical" evidence="1">
    <location>
        <begin position="831"/>
        <end position="853"/>
    </location>
</feature>
<sequence>MTRPRARRRGNARFLLARARAALPALVALAVTTAVAAATLAGLVGAIAVVESRAALAAVAAAPGDGDRVVVRPESGDPTDAVPAVRDALGSLGAPGALAIEVDGRTLVLTPDPARFTAGAAAALAGGLADLDDAVADAGGPEVQASGGLRRTLVDLLPGLESRRGPTAVAVGITGLVAAVAVAAVALEVVRVRTIETRLQRARGASRRRLVGIAASEAAVVAATGAIAGGLAGTLVAALAGVVAVGAWPAVAVGAAVVLVAVAAVVIGTFRGADRTSARTDGTALIGTAVLVAIVTGVAVWQFAQAGSAVVVRGDGSRGVDPIVAIAPALVLALAGLVAVAVAAPVARVIAAAFTGARGASPVTPFRLASRRPARHAVTIAVVLLAAGAVTLAVAYRGSIEALGAAPEDVRVGADVRVELPDGVSAADIADVAGADAAMAVRPLEVRGSDGTIPVLPVQAAQLADVLADADGTIDPQALAEALGQGGDGPAGIALPAGIRSFTVELHVPEGEYQQSDGSTFTGPPPGMTAGFVLADAEGRFAQLAATNVEITELEGSDVGQLVEFENLMDSTTELELPDGGPWTIVELRVGHAEEYGIGAPAGAPVDLVVRADGQPVDLTPLELAAGGDGSIQEFGDGIRVGVPSPSGPSTEAVRAVPAGAPTRVPAVFTEQVAAELGADVGDELSLRIPTMNATIDFEVADVIRLLPGAPDGQGILTDLVTASLSAAVPLEPTEVWFGTTDAAEVALAVEEAFPAASVDAADPLAAADAERTAVAFVLAAAAATVLALVVLVLRRTRTRQDTRELAVLAVLGLGRRGAARVRTLEEVSTLVLGAVGGVAAGLATAWVVVPALVRGAYVDLPATFPVVLEFDLVVLGVAVGALLAASILIAATVRAPAALAPVLREDE</sequence>
<keyword evidence="1" id="KW-0812">Transmembrane</keyword>
<gene>
    <name evidence="3" type="ORF">ARHIZOSPH14_26440</name>
</gene>
<evidence type="ECO:0000256" key="1">
    <source>
        <dbReference type="SAM" id="Phobius"/>
    </source>
</evidence>
<keyword evidence="2" id="KW-0732">Signal</keyword>
<evidence type="ECO:0000256" key="2">
    <source>
        <dbReference type="SAM" id="SignalP"/>
    </source>
</evidence>
<feature type="transmembrane region" description="Helical" evidence="1">
    <location>
        <begin position="210"/>
        <end position="240"/>
    </location>
</feature>
<keyword evidence="1" id="KW-1133">Transmembrane helix</keyword>
<feature type="transmembrane region" description="Helical" evidence="1">
    <location>
        <begin position="377"/>
        <end position="396"/>
    </location>
</feature>
<evidence type="ECO:0008006" key="5">
    <source>
        <dbReference type="Google" id="ProtNLM"/>
    </source>
</evidence>
<reference evidence="3" key="1">
    <citation type="submission" date="2022-12" db="EMBL/GenBank/DDBJ databases">
        <title>Reference genome sequencing for broad-spectrum identification of bacterial and archaeal isolates by mass spectrometry.</title>
        <authorList>
            <person name="Sekiguchi Y."/>
            <person name="Tourlousse D.M."/>
        </authorList>
    </citation>
    <scope>NUCLEOTIDE SEQUENCE</scope>
    <source>
        <strain evidence="3">14</strain>
    </source>
</reference>
<name>A0A9W6D062_9MICO</name>